<reference evidence="4" key="1">
    <citation type="submission" date="2016-10" db="EMBL/GenBank/DDBJ databases">
        <authorList>
            <person name="Varghese N."/>
            <person name="Submissions S."/>
        </authorList>
    </citation>
    <scope>NUCLEOTIDE SEQUENCE [LARGE SCALE GENOMIC DNA]</scope>
    <source>
        <strain evidence="4">DSM 45317</strain>
    </source>
</reference>
<accession>A0A1I4BU68</accession>
<feature type="transmembrane region" description="Helical" evidence="2">
    <location>
        <begin position="6"/>
        <end position="29"/>
    </location>
</feature>
<organism evidence="3 4">
    <name type="scientific">Geodermatophilus ruber</name>
    <dbReference type="NCBI Taxonomy" id="504800"/>
    <lineage>
        <taxon>Bacteria</taxon>
        <taxon>Bacillati</taxon>
        <taxon>Actinomycetota</taxon>
        <taxon>Actinomycetes</taxon>
        <taxon>Geodermatophilales</taxon>
        <taxon>Geodermatophilaceae</taxon>
        <taxon>Geodermatophilus</taxon>
    </lineage>
</organism>
<dbReference type="RefSeq" id="WP_091322369.1">
    <property type="nucleotide sequence ID" value="NZ_FOSW01000003.1"/>
</dbReference>
<keyword evidence="2" id="KW-1133">Transmembrane helix</keyword>
<keyword evidence="1" id="KW-0175">Coiled coil</keyword>
<sequence length="65" mass="6959">MLLLVVWIAVVVLAVVVLAALAHGLLGALQRLNRERQALDRELRPVLAEFRAAAARAAPPGDPAR</sequence>
<evidence type="ECO:0000256" key="1">
    <source>
        <dbReference type="SAM" id="Coils"/>
    </source>
</evidence>
<evidence type="ECO:0000256" key="2">
    <source>
        <dbReference type="SAM" id="Phobius"/>
    </source>
</evidence>
<dbReference type="Proteomes" id="UP000199152">
    <property type="component" value="Unassembled WGS sequence"/>
</dbReference>
<evidence type="ECO:0000313" key="4">
    <source>
        <dbReference type="Proteomes" id="UP000199152"/>
    </source>
</evidence>
<name>A0A1I4BU68_9ACTN</name>
<evidence type="ECO:0000313" key="3">
    <source>
        <dbReference type="EMBL" id="SFK72324.1"/>
    </source>
</evidence>
<dbReference type="STRING" id="504800.SAMN04488085_103204"/>
<dbReference type="EMBL" id="FOSW01000003">
    <property type="protein sequence ID" value="SFK72324.1"/>
    <property type="molecule type" value="Genomic_DNA"/>
</dbReference>
<gene>
    <name evidence="3" type="ORF">SAMN04488085_103204</name>
</gene>
<proteinExistence type="predicted"/>
<keyword evidence="4" id="KW-1185">Reference proteome</keyword>
<keyword evidence="2" id="KW-0812">Transmembrane</keyword>
<keyword evidence="2" id="KW-0472">Membrane</keyword>
<dbReference type="AlphaFoldDB" id="A0A1I4BU68"/>
<dbReference type="InParanoid" id="A0A1I4BU68"/>
<feature type="coiled-coil region" evidence="1">
    <location>
        <begin position="22"/>
        <end position="49"/>
    </location>
</feature>
<protein>
    <submittedName>
        <fullName evidence="3">Uncharacterized protein</fullName>
    </submittedName>
</protein>